<dbReference type="GO" id="GO:0005813">
    <property type="term" value="C:centrosome"/>
    <property type="evidence" value="ECO:0007669"/>
    <property type="project" value="TreeGrafter"/>
</dbReference>
<sequence>MKRKVSKLRLSPNEEARIIREELDRRRKLRIQQVREQQRQIALQIRREVERRRQQELRQLEERLREDWERRQREKLHTLQSLYLESLQLIGQSHRSAKETEADLAAAAQREEEHHAKAEERYREALKELKIQKTKEQERQKRSINARKKALQTEKERSTKVARLPPPPPDPIQDIDPRKSHMVKRSDLNAFAATHYHMPESAVEKEPEAAQPDARLEADLESRRLQELQREEERRREEQLEKARVRGRQALRREQLEQDRQRLLVELQHLQQTDLLRRRQQVSQMPPQIFQPLYQRQEAREELQRELEFAFEDMYTGERRVKGDLVVQLVPEPLPASSSTGQDLDLDPDRDLDVTVDENSEPEAENIQNEVEGEQEAADGVTPPRQALRKLLDRIRSQRTDWISGSSRVPPSVDSELIPERDMSIETGSLTPEALAVEPTEPPPAAEPSLPAGFLSRIQEAEEERKKREAELEVEKQQQLALLQELEEQKAELEQMLQEAQREREQLRAAAQQEALLLQPQVPDQDRAPASLTSEEEAVAPAQEDVSTRRLRQYQQRLLEQNRIHQRSVEVARQRLEEYQRALRIRHNLTAAALLRPPVHPAFLAAPSDSRPATPSEPSDVSLPAFSSSADSSVPSDPSVTNWFSSLRPDAAPLADSQRPGASPVAARGSAGASATFDPMTSRDHRRRELQAAQRRVAEQRAALALQKEQQEEERRRAEEELQHMRRQKEALQALIDADGRSGSDSPSDASDPQEAEQKRLQLLATLLRAIEESNGGSLSHLEEPEEGDDLRGAAPLVPSVVPPEPSGLLHPPRTQKPPVTRVKLGFKWMIPQQHELSAIQEVETPVNMSRVAGCRPDSAERRLAFSGPEDDDPSHLQEGSGFFSTSDWILESGSVSSFRPSSAGRRVAFSGPEDDVPSRLSDVNLQDDSADSRVGSETSCRLPWRERLLSGAASTPESSGSDLAMKATSAPCSDSGRGADSPGPAALSSRSPSETHLSESPVLPQALCRLAGSDCLSSTTISSGSYVSTDPEQNVDNPRLSNPTGPGSGAVSCADFPDSSVSAGPPVDSVFNDSVIQRIIDKYTRELDVLLSAAGTTTDSDALEESGSLLSQPSRTEDETSARRRLVQRHLVAGHDPNPEQMTSGHPTLERFCPVDPEQNPSCVAPERLSVLERLVGQPSAQSSMIGARPGPPGRSGWDSTLSRMIGRLSQQSDSPGFWAGHDTSEPSWSDELPEEVQMRVLVGELQVSADQLSESSGGRSSAAESRETSGLQRRLAQSPPASIPVLQNQAGLEDLDPHGADDSFHPLHPEITHNETADPPVTFHLPDLNTSDDPSLEQLRAEEPDGHRDVEESFSRLVISECVQQDGVLTPPCVSHMSPALRTPPCGFGEASALGSSEAESSRVSVPVGEGQDFSSSEITPESDGERGILEQSQITLVSLTDTTLQDAVATDDEGLQDGPDSIADGQETMETEPTEGAETTLAHQTPSASLLEFLWSPSRNQHDVFQRRRRVLMQRSDHRVQEIKAKRAAARNGPPSRVLVEGRDAGRAEVQTVPRKETAESQSTTEDRKRAERKLRPPPPGRRSGPHIGTDVRISDPDQRKRNLSEMHQRTQRLYEQLEEVKQQRAARSRQEDWARNRLRAKEFHRKTLQKLRAKQTPTF</sequence>
<feature type="region of interest" description="Disordered" evidence="2">
    <location>
        <begin position="1212"/>
        <end position="1233"/>
    </location>
</feature>
<evidence type="ECO:0000256" key="2">
    <source>
        <dbReference type="SAM" id="MobiDB-lite"/>
    </source>
</evidence>
<feature type="region of interest" description="Disordered" evidence="2">
    <location>
        <begin position="1451"/>
        <end position="1484"/>
    </location>
</feature>
<feature type="region of interest" description="Disordered" evidence="2">
    <location>
        <begin position="775"/>
        <end position="797"/>
    </location>
</feature>
<accession>A0A3B3TQ09</accession>
<feature type="compositionally biased region" description="Low complexity" evidence="2">
    <location>
        <begin position="1255"/>
        <end position="1265"/>
    </location>
</feature>
<reference evidence="3" key="2">
    <citation type="submission" date="2025-09" db="UniProtKB">
        <authorList>
            <consortium name="Ensembl"/>
        </authorList>
    </citation>
    <scope>IDENTIFICATION</scope>
</reference>
<keyword evidence="1" id="KW-0175">Coiled coil</keyword>
<dbReference type="GeneTree" id="ENSGT00940000153123"/>
<feature type="compositionally biased region" description="Low complexity" evidence="2">
    <location>
        <begin position="621"/>
        <end position="640"/>
    </location>
</feature>
<dbReference type="PANTHER" id="PTHR21553:SF26">
    <property type="entry name" value="ALMS MOTIF DOMAIN-CONTAINING PROTEIN"/>
    <property type="match status" value="1"/>
</dbReference>
<feature type="compositionally biased region" description="Low complexity" evidence="2">
    <location>
        <begin position="1392"/>
        <end position="1401"/>
    </location>
</feature>
<feature type="region of interest" description="Disordered" evidence="2">
    <location>
        <begin position="1252"/>
        <end position="1337"/>
    </location>
</feature>
<dbReference type="Ensembl" id="ENSPLAT00000011602.1">
    <property type="protein sequence ID" value="ENSPLAP00000003300.1"/>
    <property type="gene ID" value="ENSPLAG00000004734.1"/>
</dbReference>
<feature type="compositionally biased region" description="Basic and acidic residues" evidence="2">
    <location>
        <begin position="1557"/>
        <end position="1573"/>
    </location>
</feature>
<proteinExistence type="predicted"/>
<feature type="region of interest" description="Disordered" evidence="2">
    <location>
        <begin position="952"/>
        <end position="1001"/>
    </location>
</feature>
<feature type="region of interest" description="Disordered" evidence="2">
    <location>
        <begin position="1519"/>
        <end position="1611"/>
    </location>
</feature>
<dbReference type="PANTHER" id="PTHR21553">
    <property type="entry name" value="ALMS1-RELATED"/>
    <property type="match status" value="1"/>
</dbReference>
<feature type="region of interest" description="Disordered" evidence="2">
    <location>
        <begin position="895"/>
        <end position="939"/>
    </location>
</feature>
<feature type="region of interest" description="Disordered" evidence="2">
    <location>
        <begin position="426"/>
        <end position="453"/>
    </location>
</feature>
<dbReference type="Proteomes" id="UP000261500">
    <property type="component" value="Unplaced"/>
</dbReference>
<evidence type="ECO:0000256" key="1">
    <source>
        <dbReference type="SAM" id="Coils"/>
    </source>
</evidence>
<name>A0A3B3TQ09_9TELE</name>
<reference evidence="3" key="1">
    <citation type="submission" date="2025-08" db="UniProtKB">
        <authorList>
            <consortium name="Ensembl"/>
        </authorList>
    </citation>
    <scope>IDENTIFICATION</scope>
</reference>
<feature type="region of interest" description="Disordered" evidence="2">
    <location>
        <begin position="133"/>
        <end position="177"/>
    </location>
</feature>
<feature type="region of interest" description="Disordered" evidence="2">
    <location>
        <begin position="1392"/>
        <end position="1430"/>
    </location>
</feature>
<dbReference type="GO" id="GO:0005829">
    <property type="term" value="C:cytosol"/>
    <property type="evidence" value="ECO:0007669"/>
    <property type="project" value="TreeGrafter"/>
</dbReference>
<feature type="region of interest" description="Disordered" evidence="2">
    <location>
        <begin position="519"/>
        <end position="547"/>
    </location>
</feature>
<feature type="compositionally biased region" description="Basic and acidic residues" evidence="2">
    <location>
        <begin position="1297"/>
        <end position="1318"/>
    </location>
</feature>
<keyword evidence="4" id="KW-1185">Reference proteome</keyword>
<protein>
    <submittedName>
        <fullName evidence="3">Centrosomal protein 295</fullName>
    </submittedName>
</protein>
<feature type="region of interest" description="Disordered" evidence="2">
    <location>
        <begin position="94"/>
        <end position="119"/>
    </location>
</feature>
<feature type="coiled-coil region" evidence="1">
    <location>
        <begin position="458"/>
        <end position="517"/>
    </location>
</feature>
<evidence type="ECO:0000313" key="4">
    <source>
        <dbReference type="Proteomes" id="UP000261500"/>
    </source>
</evidence>
<feature type="compositionally biased region" description="Polar residues" evidence="2">
    <location>
        <begin position="1031"/>
        <end position="1046"/>
    </location>
</feature>
<feature type="compositionally biased region" description="Basic and acidic residues" evidence="2">
    <location>
        <begin position="1596"/>
        <end position="1611"/>
    </location>
</feature>
<feature type="compositionally biased region" description="Acidic residues" evidence="2">
    <location>
        <begin position="354"/>
        <end position="364"/>
    </location>
</feature>
<feature type="compositionally biased region" description="Basic and acidic residues" evidence="2">
    <location>
        <begin position="709"/>
        <end position="726"/>
    </location>
</feature>
<feature type="compositionally biased region" description="Basic and acidic residues" evidence="2">
    <location>
        <begin position="681"/>
        <end position="690"/>
    </location>
</feature>
<feature type="coiled-coil region" evidence="1">
    <location>
        <begin position="218"/>
        <end position="273"/>
    </location>
</feature>
<feature type="region of interest" description="Disordered" evidence="2">
    <location>
        <begin position="605"/>
        <end position="726"/>
    </location>
</feature>
<feature type="region of interest" description="Disordered" evidence="2">
    <location>
        <begin position="1099"/>
        <end position="1124"/>
    </location>
</feature>
<feature type="compositionally biased region" description="Low complexity" evidence="2">
    <location>
        <begin position="691"/>
        <end position="708"/>
    </location>
</feature>
<feature type="compositionally biased region" description="Polar residues" evidence="2">
    <location>
        <begin position="953"/>
        <end position="962"/>
    </location>
</feature>
<feature type="region of interest" description="Disordered" evidence="2">
    <location>
        <begin position="333"/>
        <end position="385"/>
    </location>
</feature>
<feature type="region of interest" description="Disordered" evidence="2">
    <location>
        <begin position="1023"/>
        <end position="1069"/>
    </location>
</feature>
<feature type="compositionally biased region" description="Basic and acidic residues" evidence="2">
    <location>
        <begin position="1519"/>
        <end position="1528"/>
    </location>
</feature>
<organism evidence="3 4">
    <name type="scientific">Poecilia latipinna</name>
    <name type="common">sailfin molly</name>
    <dbReference type="NCBI Taxonomy" id="48699"/>
    <lineage>
        <taxon>Eukaryota</taxon>
        <taxon>Metazoa</taxon>
        <taxon>Chordata</taxon>
        <taxon>Craniata</taxon>
        <taxon>Vertebrata</taxon>
        <taxon>Euteleostomi</taxon>
        <taxon>Actinopterygii</taxon>
        <taxon>Neopterygii</taxon>
        <taxon>Teleostei</taxon>
        <taxon>Neoteleostei</taxon>
        <taxon>Acanthomorphata</taxon>
        <taxon>Ovalentaria</taxon>
        <taxon>Atherinomorphae</taxon>
        <taxon>Cyprinodontiformes</taxon>
        <taxon>Poeciliidae</taxon>
        <taxon>Poeciliinae</taxon>
        <taxon>Poecilia</taxon>
    </lineage>
</organism>
<feature type="compositionally biased region" description="Basic and acidic residues" evidence="2">
    <location>
        <begin position="109"/>
        <end position="119"/>
    </location>
</feature>
<dbReference type="GO" id="GO:0005814">
    <property type="term" value="C:centriole"/>
    <property type="evidence" value="ECO:0007669"/>
    <property type="project" value="TreeGrafter"/>
</dbReference>
<dbReference type="GO" id="GO:0046599">
    <property type="term" value="P:regulation of centriole replication"/>
    <property type="evidence" value="ECO:0007669"/>
    <property type="project" value="TreeGrafter"/>
</dbReference>
<evidence type="ECO:0000313" key="3">
    <source>
        <dbReference type="Ensembl" id="ENSPLAP00000003300.1"/>
    </source>
</evidence>